<dbReference type="SMART" id="SM00409">
    <property type="entry name" value="IG"/>
    <property type="match status" value="1"/>
</dbReference>
<dbReference type="InterPro" id="IPR003598">
    <property type="entry name" value="Ig_sub2"/>
</dbReference>
<dbReference type="InterPro" id="IPR003599">
    <property type="entry name" value="Ig_sub"/>
</dbReference>
<feature type="transmembrane region" description="Helical" evidence="7">
    <location>
        <begin position="397"/>
        <end position="423"/>
    </location>
</feature>
<evidence type="ECO:0000313" key="10">
    <source>
        <dbReference type="Proteomes" id="UP000091820"/>
    </source>
</evidence>
<dbReference type="SUPFAM" id="SSF52058">
    <property type="entry name" value="L domain-like"/>
    <property type="match status" value="1"/>
</dbReference>
<feature type="transmembrane region" description="Helical" evidence="7">
    <location>
        <begin position="18"/>
        <end position="40"/>
    </location>
</feature>
<dbReference type="InterPro" id="IPR036179">
    <property type="entry name" value="Ig-like_dom_sf"/>
</dbReference>
<keyword evidence="4" id="KW-1015">Disulfide bond</keyword>
<dbReference type="SMART" id="SM00369">
    <property type="entry name" value="LRR_TYP"/>
    <property type="match status" value="4"/>
</dbReference>
<evidence type="ECO:0000256" key="4">
    <source>
        <dbReference type="ARBA" id="ARBA00023157"/>
    </source>
</evidence>
<dbReference type="InterPro" id="IPR032675">
    <property type="entry name" value="LRR_dom_sf"/>
</dbReference>
<keyword evidence="7" id="KW-1133">Transmembrane helix</keyword>
<evidence type="ECO:0000256" key="6">
    <source>
        <dbReference type="SAM" id="MobiDB-lite"/>
    </source>
</evidence>
<dbReference type="AlphaFoldDB" id="A0A1A9W199"/>
<keyword evidence="7" id="KW-0472">Membrane</keyword>
<dbReference type="PANTHER" id="PTHR45842">
    <property type="entry name" value="SYNAPTIC ADHESION-LIKE MOLECULE SALM"/>
    <property type="match status" value="1"/>
</dbReference>
<feature type="compositionally biased region" description="Polar residues" evidence="6">
    <location>
        <begin position="653"/>
        <end position="683"/>
    </location>
</feature>
<dbReference type="Pfam" id="PF13855">
    <property type="entry name" value="LRR_8"/>
    <property type="match status" value="2"/>
</dbReference>
<accession>A0A1A9W199</accession>
<dbReference type="EnsemblMetazoa" id="GBRI002646-RA">
    <property type="protein sequence ID" value="GBRI002646-PA"/>
    <property type="gene ID" value="GBRI002646"/>
</dbReference>
<dbReference type="PROSITE" id="PS50835">
    <property type="entry name" value="IG_LIKE"/>
    <property type="match status" value="1"/>
</dbReference>
<feature type="region of interest" description="Disordered" evidence="6">
    <location>
        <begin position="787"/>
        <end position="806"/>
    </location>
</feature>
<dbReference type="PANTHER" id="PTHR45842:SF12">
    <property type="entry name" value="KEKKON 5, ISOFORM A"/>
    <property type="match status" value="1"/>
</dbReference>
<organism evidence="9 10">
    <name type="scientific">Glossina brevipalpis</name>
    <dbReference type="NCBI Taxonomy" id="37001"/>
    <lineage>
        <taxon>Eukaryota</taxon>
        <taxon>Metazoa</taxon>
        <taxon>Ecdysozoa</taxon>
        <taxon>Arthropoda</taxon>
        <taxon>Hexapoda</taxon>
        <taxon>Insecta</taxon>
        <taxon>Pterygota</taxon>
        <taxon>Neoptera</taxon>
        <taxon>Endopterygota</taxon>
        <taxon>Diptera</taxon>
        <taxon>Brachycera</taxon>
        <taxon>Muscomorpha</taxon>
        <taxon>Hippoboscoidea</taxon>
        <taxon>Glossinidae</taxon>
        <taxon>Glossina</taxon>
    </lineage>
</organism>
<proteinExistence type="predicted"/>
<feature type="compositionally biased region" description="Polar residues" evidence="6">
    <location>
        <begin position="787"/>
        <end position="796"/>
    </location>
</feature>
<evidence type="ECO:0000256" key="3">
    <source>
        <dbReference type="ARBA" id="ARBA00022737"/>
    </source>
</evidence>
<evidence type="ECO:0000256" key="1">
    <source>
        <dbReference type="ARBA" id="ARBA00022614"/>
    </source>
</evidence>
<evidence type="ECO:0000256" key="5">
    <source>
        <dbReference type="ARBA" id="ARBA00023180"/>
    </source>
</evidence>
<dbReference type="InterPro" id="IPR050467">
    <property type="entry name" value="LRFN"/>
</dbReference>
<keyword evidence="3" id="KW-0677">Repeat</keyword>
<keyword evidence="5" id="KW-0325">Glycoprotein</keyword>
<evidence type="ECO:0000259" key="8">
    <source>
        <dbReference type="PROSITE" id="PS50835"/>
    </source>
</evidence>
<dbReference type="InterPro" id="IPR001611">
    <property type="entry name" value="Leu-rich_rpt"/>
</dbReference>
<dbReference type="Gene3D" id="2.60.40.10">
    <property type="entry name" value="Immunoglobulins"/>
    <property type="match status" value="1"/>
</dbReference>
<dbReference type="FunFam" id="3.80.10.10:FF:000082">
    <property type="entry name" value="Leucine-rich repeat-containing 24"/>
    <property type="match status" value="1"/>
</dbReference>
<keyword evidence="7" id="KW-0812">Transmembrane</keyword>
<dbReference type="Pfam" id="PF13927">
    <property type="entry name" value="Ig_3"/>
    <property type="match status" value="1"/>
</dbReference>
<dbReference type="InterPro" id="IPR003591">
    <property type="entry name" value="Leu-rich_rpt_typical-subtyp"/>
</dbReference>
<dbReference type="InterPro" id="IPR007110">
    <property type="entry name" value="Ig-like_dom"/>
</dbReference>
<reference evidence="10" key="1">
    <citation type="submission" date="2014-03" db="EMBL/GenBank/DDBJ databases">
        <authorList>
            <person name="Aksoy S."/>
            <person name="Warren W."/>
            <person name="Wilson R.K."/>
        </authorList>
    </citation>
    <scope>NUCLEOTIDE SEQUENCE [LARGE SCALE GENOMIC DNA]</scope>
    <source>
        <strain evidence="10">IAEA</strain>
    </source>
</reference>
<reference evidence="9" key="2">
    <citation type="submission" date="2020-05" db="UniProtKB">
        <authorList>
            <consortium name="EnsemblMetazoa"/>
        </authorList>
    </citation>
    <scope>IDENTIFICATION</scope>
    <source>
        <strain evidence="9">IAEA</strain>
    </source>
</reference>
<dbReference type="STRING" id="37001.A0A1A9W199"/>
<dbReference type="SMART" id="SM00408">
    <property type="entry name" value="IGc2"/>
    <property type="match status" value="1"/>
</dbReference>
<dbReference type="Gene3D" id="3.80.10.10">
    <property type="entry name" value="Ribonuclease Inhibitor"/>
    <property type="match status" value="2"/>
</dbReference>
<evidence type="ECO:0000256" key="2">
    <source>
        <dbReference type="ARBA" id="ARBA00022729"/>
    </source>
</evidence>
<evidence type="ECO:0000256" key="7">
    <source>
        <dbReference type="SAM" id="Phobius"/>
    </source>
</evidence>
<name>A0A1A9W199_9MUSC</name>
<dbReference type="Proteomes" id="UP000091820">
    <property type="component" value="Unassembled WGS sequence"/>
</dbReference>
<keyword evidence="1" id="KW-0433">Leucine-rich repeat</keyword>
<dbReference type="SUPFAM" id="SSF48726">
    <property type="entry name" value="Immunoglobulin"/>
    <property type="match status" value="1"/>
</dbReference>
<dbReference type="InterPro" id="IPR013783">
    <property type="entry name" value="Ig-like_fold"/>
</dbReference>
<keyword evidence="2" id="KW-0732">Signal</keyword>
<feature type="domain" description="Ig-like" evidence="8">
    <location>
        <begin position="287"/>
        <end position="383"/>
    </location>
</feature>
<keyword evidence="10" id="KW-1185">Reference proteome</keyword>
<protein>
    <recommendedName>
        <fullName evidence="8">Ig-like domain-containing protein</fullName>
    </recommendedName>
</protein>
<feature type="region of interest" description="Disordered" evidence="6">
    <location>
        <begin position="646"/>
        <end position="709"/>
    </location>
</feature>
<feature type="region of interest" description="Disordered" evidence="6">
    <location>
        <begin position="733"/>
        <end position="756"/>
    </location>
</feature>
<dbReference type="VEuPathDB" id="VectorBase:GBRI002646"/>
<sequence>MTSGFECANVNNMKINCIAIYLAVILALQFGLMLILYVPAALADDWSQSCASNCTCKWTNGKKSAICSSLQLTTIPTTLSTELQVLVLNDNHIPYLNREEFINLGLMNLQRIYLKKSEVQYVHKEAFKDLKILVEIDLSDNRIETLDKGTFMGNDRLRILYLNGNPLKKLVAYQFPILPHLRTLDLHDCLISYIDAMALANLNLLEFLYLKNNLLESLSEYVFQHMTNLKTLVLDENPWQCNCKLRKFRTWYINSKLNSITLLCKGPPAQKNKPWDHVKEELYGCPPKVEIFNNEDVQNIEIGSNTTFSCLVYGDPLPEVSWELNGKLLDNDNVIFEAESIASDKLWSNLTVFNMTSLDAGTYVCTATNIVGTGSQNISIYLTEIVQHVLVKTPETFWYFGLIMGTFGTVFLLILISFVVCLCKRTTRQRRHPRKPGVKPSVSFNDQEKKLLDLSITTTTNERGDSCLDNNHSTTTMSKTESVIGFEPIEIHSVENHRSGAHGHHGMLMTTSSSGGHHQFNHQQQSHHAHMPPTSGAGVMGIANRQQQLMATADGSCSVVGIPTSLASAASAAGSHPNQIPEEFPLNVGVFPPPPEFCSNMVPNPAYGNIFISVSVTQDMLDAADINMYPDLLNISKHLPDNMSPVAIKQAGGNASKNVETSLNSPSSQNNPTRTNSNLSSYATLPRHSQRRGILKKDSSLQHQPQQQALQQTNLYPHEEIVSYHNLDTSYSQGYQERRTSDILSLPPPPPPPTVLREKCHHVQQQQQKSNTTSSNQCTSCLNNTLQANSTSSSTPPLDVTPLRPLNKTLGNQTACLKYDNMGRRITASGNSVLSLPDEERLESETLFNEGLPFTKTSASKAQHSNKTQDCQITTTTTQVNTQTITTTIQNCKSADSGGEFVSL</sequence>
<evidence type="ECO:0000313" key="9">
    <source>
        <dbReference type="EnsemblMetazoa" id="GBRI002646-PA"/>
    </source>
</evidence>